<dbReference type="Pfam" id="PF01636">
    <property type="entry name" value="APH"/>
    <property type="match status" value="1"/>
</dbReference>
<gene>
    <name evidence="3" type="ORF">JE024_18890</name>
</gene>
<feature type="region of interest" description="Disordered" evidence="1">
    <location>
        <begin position="1"/>
        <end position="31"/>
    </location>
</feature>
<protein>
    <submittedName>
        <fullName evidence="3">Aminoglycoside phosphotransferase family protein</fullName>
    </submittedName>
</protein>
<dbReference type="SUPFAM" id="SSF56112">
    <property type="entry name" value="Protein kinase-like (PK-like)"/>
    <property type="match status" value="1"/>
</dbReference>
<organism evidence="3 4">
    <name type="scientific">Streptomyces zhihengii</name>
    <dbReference type="NCBI Taxonomy" id="1818004"/>
    <lineage>
        <taxon>Bacteria</taxon>
        <taxon>Bacillati</taxon>
        <taxon>Actinomycetota</taxon>
        <taxon>Actinomycetes</taxon>
        <taxon>Kitasatosporales</taxon>
        <taxon>Streptomycetaceae</taxon>
        <taxon>Streptomyces</taxon>
    </lineage>
</organism>
<evidence type="ECO:0000256" key="1">
    <source>
        <dbReference type="SAM" id="MobiDB-lite"/>
    </source>
</evidence>
<keyword evidence="4" id="KW-1185">Reference proteome</keyword>
<feature type="domain" description="Aminoglycoside phosphotransferase" evidence="2">
    <location>
        <begin position="127"/>
        <end position="323"/>
    </location>
</feature>
<reference evidence="3 4" key="1">
    <citation type="journal article" date="2016" name="Arch. Microbiol.">
        <title>Streptomyces zhihengii sp. nov., isolated from rhizospheric soil of Psammosilene tunicoides.</title>
        <authorList>
            <person name="Huang M.J."/>
            <person name="Fei J.J."/>
            <person name="Salam N."/>
            <person name="Kim C.J."/>
            <person name="Hozzein W.N."/>
            <person name="Xiao M."/>
            <person name="Huang H.Q."/>
            <person name="Li W.J."/>
        </authorList>
    </citation>
    <scope>NUCLEOTIDE SEQUENCE [LARGE SCALE GENOMIC DNA]</scope>
    <source>
        <strain evidence="3 4">YIM T102</strain>
    </source>
</reference>
<evidence type="ECO:0000313" key="3">
    <source>
        <dbReference type="EMBL" id="MBM9620762.1"/>
    </source>
</evidence>
<dbReference type="InterPro" id="IPR002575">
    <property type="entry name" value="Aminoglycoside_PTrfase"/>
</dbReference>
<dbReference type="PANTHER" id="PTHR40086:SF1">
    <property type="entry name" value="CELL CYCLE REGULATOR CCRZ"/>
    <property type="match status" value="1"/>
</dbReference>
<dbReference type="Gene3D" id="3.90.1200.10">
    <property type="match status" value="1"/>
</dbReference>
<name>A0ABS2UTB5_9ACTN</name>
<accession>A0ABS2UTB5</accession>
<feature type="region of interest" description="Disordered" evidence="1">
    <location>
        <begin position="45"/>
        <end position="68"/>
    </location>
</feature>
<proteinExistence type="predicted"/>
<evidence type="ECO:0000313" key="4">
    <source>
        <dbReference type="Proteomes" id="UP000664109"/>
    </source>
</evidence>
<dbReference type="InterPro" id="IPR052077">
    <property type="entry name" value="CcrZ_PhaseVar_Mediator"/>
</dbReference>
<dbReference type="PANTHER" id="PTHR40086">
    <property type="entry name" value="PHOSPHOTRANSFERASE YTMP-RELATED"/>
    <property type="match status" value="1"/>
</dbReference>
<dbReference type="EMBL" id="JAFEJA010000001">
    <property type="protein sequence ID" value="MBM9620762.1"/>
    <property type="molecule type" value="Genomic_DNA"/>
</dbReference>
<dbReference type="InterPro" id="IPR011009">
    <property type="entry name" value="Kinase-like_dom_sf"/>
</dbReference>
<comment type="caution">
    <text evidence="3">The sequence shown here is derived from an EMBL/GenBank/DDBJ whole genome shotgun (WGS) entry which is preliminary data.</text>
</comment>
<sequence>MPECRWSPRRWGSSWRSSRTRTGELPPARATLGPVTVPVAGRCSRGKGGGRIHPGAASTAGPGSRARQTSVRLSAGEALIEGPLKGYHHETYAFPLPGADGGAGSVRWKCREPRDGVLWFDRRWFASEGALIRALSGRVASVPEIMLVDGIGLQRFIEGTTLGAFGGPGSAVAERHLRQLERLFGELAAIGPGALGVEPLGAADTAVGDGDCAGFAAELLRFTEEQVRQAHLPHHGELFRALGVPEDGLTRLARRMGSLTGRPFCLLHGDLHRENFVVDGHDRLWTIDWELAAFGDPLYDLATHLHLMRYPARQEAVVARRWREAVERVLPGGSAGWREDLPRLLAYKRVQSVYTDIVRAGIGTGRDPLDLRTLCDTAYKLESVLGRAAAVLGMRRPPGVREIAAALLRRRRTAGT</sequence>
<dbReference type="Proteomes" id="UP000664109">
    <property type="component" value="Unassembled WGS sequence"/>
</dbReference>
<evidence type="ECO:0000259" key="2">
    <source>
        <dbReference type="Pfam" id="PF01636"/>
    </source>
</evidence>